<feature type="transmembrane region" description="Helical" evidence="1">
    <location>
        <begin position="21"/>
        <end position="42"/>
    </location>
</feature>
<gene>
    <name evidence="2" type="ORF">PCC79_16570</name>
</gene>
<keyword evidence="1" id="KW-0812">Transmembrane</keyword>
<dbReference type="RefSeq" id="WP_342372515.1">
    <property type="nucleotide sequence ID" value="NZ_CP115965.1"/>
</dbReference>
<evidence type="ECO:0000313" key="3">
    <source>
        <dbReference type="Proteomes" id="UP001434337"/>
    </source>
</evidence>
<keyword evidence="1" id="KW-1133">Transmembrane helix</keyword>
<dbReference type="Proteomes" id="UP001434337">
    <property type="component" value="Chromosome"/>
</dbReference>
<proteinExistence type="predicted"/>
<reference evidence="2 3" key="1">
    <citation type="journal article" date="2023" name="Environ Microbiome">
        <title>A coral-associated actinobacterium mitigates coral bleaching under heat stress.</title>
        <authorList>
            <person name="Li J."/>
            <person name="Zou Y."/>
            <person name="Li Q."/>
            <person name="Zhang J."/>
            <person name="Bourne D.G."/>
            <person name="Lyu Y."/>
            <person name="Liu C."/>
            <person name="Zhang S."/>
        </authorList>
    </citation>
    <scope>NUCLEOTIDE SEQUENCE [LARGE SCALE GENOMIC DNA]</scope>
    <source>
        <strain evidence="2 3">SCSIO 13291</strain>
    </source>
</reference>
<sequence>MSDPITTRPARSRCWGLLLKAAVVVPELIIASLLWLVIIALLPPGAGFVLTVGGLIFAVVLAVGLGEDLTVRVLYRARRATPAEAQRLAAAWRIATHQLDADGVRLRIVSHGPPVSTAGRCHVLLRKDVVAAYCTNQVAAHQVAAMIAQGFGCLRHGHTRFDLLWTFWTIPWDLVRGLAHGIGRRLAWIPLVQFAWRIRLVVGSIAVILETQAGRWPSAIIIFAFIALSYVLPRSRSAWNEYVSARLSPSLHRRESRWPAFGQPR</sequence>
<feature type="transmembrane region" description="Helical" evidence="1">
    <location>
        <begin position="186"/>
        <end position="209"/>
    </location>
</feature>
<evidence type="ECO:0000256" key="1">
    <source>
        <dbReference type="SAM" id="Phobius"/>
    </source>
</evidence>
<keyword evidence="1" id="KW-0472">Membrane</keyword>
<feature type="transmembrane region" description="Helical" evidence="1">
    <location>
        <begin position="48"/>
        <end position="66"/>
    </location>
</feature>
<evidence type="ECO:0000313" key="2">
    <source>
        <dbReference type="EMBL" id="WZW98481.1"/>
    </source>
</evidence>
<feature type="transmembrane region" description="Helical" evidence="1">
    <location>
        <begin position="215"/>
        <end position="232"/>
    </location>
</feature>
<organism evidence="2 3">
    <name type="scientific">Propioniciclava soli</name>
    <dbReference type="NCBI Taxonomy" id="2775081"/>
    <lineage>
        <taxon>Bacteria</taxon>
        <taxon>Bacillati</taxon>
        <taxon>Actinomycetota</taxon>
        <taxon>Actinomycetes</taxon>
        <taxon>Propionibacteriales</taxon>
        <taxon>Propionibacteriaceae</taxon>
        <taxon>Propioniciclava</taxon>
    </lineage>
</organism>
<accession>A0ABZ3C769</accession>
<name>A0ABZ3C769_9ACTN</name>
<protein>
    <submittedName>
        <fullName evidence="2">Uncharacterized protein</fullName>
    </submittedName>
</protein>
<keyword evidence="3" id="KW-1185">Reference proteome</keyword>
<dbReference type="EMBL" id="CP115965">
    <property type="protein sequence ID" value="WZW98481.1"/>
    <property type="molecule type" value="Genomic_DNA"/>
</dbReference>